<dbReference type="Proteomes" id="UP001166291">
    <property type="component" value="Unassembled WGS sequence"/>
</dbReference>
<dbReference type="EMBL" id="JAHWDQ010000001">
    <property type="protein sequence ID" value="MBW2940322.1"/>
    <property type="molecule type" value="Genomic_DNA"/>
</dbReference>
<feature type="domain" description="Metallo-beta-lactamase" evidence="1">
    <location>
        <begin position="127"/>
        <end position="323"/>
    </location>
</feature>
<evidence type="ECO:0000313" key="2">
    <source>
        <dbReference type="EMBL" id="MBW2940322.1"/>
    </source>
</evidence>
<protein>
    <submittedName>
        <fullName evidence="2">MBL fold metallo-hydrolase</fullName>
    </submittedName>
</protein>
<sequence length="366" mass="41481">MAYDAALQTMQLRKPYRFLAIICVLICLTACSSTSSSSNTNDATRVSNHYDGEKFHNPYWLDFDKSIWDIIRLRYFSDLKIADNQANAHLVPVVDRIADLRSAEPDEFQLTWLGHASFLIQYRGIAILTDPILSPRVSPLPLGGYPRLVPMPIGIDDLPAIDYVLISHNHYDHLDANTIEALGKSPHYLVPAKLGTWFTKLGIPPDHIHEFDWWESREDANIIATATPSQHWSGRGLFDRFDTLWASWHVKIANRSIWFAGDTGYNPHQFVEIGKRLGGVDLALIPIGAYHPRSFLNEQHVDPEQAIQIHKDIRAKRSIGMHWGTFQLSAEAIDEPVKLIAQAQRQGRINEGEFTTMSIGETRKLP</sequence>
<comment type="caution">
    <text evidence="2">The sequence shown here is derived from an EMBL/GenBank/DDBJ whole genome shotgun (WGS) entry which is preliminary data.</text>
</comment>
<keyword evidence="3" id="KW-1185">Reference proteome</keyword>
<dbReference type="PANTHER" id="PTHR15032:SF4">
    <property type="entry name" value="N-ACYL-PHOSPHATIDYLETHANOLAMINE-HYDROLYZING PHOSPHOLIPASE D"/>
    <property type="match status" value="1"/>
</dbReference>
<dbReference type="Pfam" id="PF12706">
    <property type="entry name" value="Lactamase_B_2"/>
    <property type="match status" value="1"/>
</dbReference>
<proteinExistence type="predicted"/>
<dbReference type="InterPro" id="IPR001279">
    <property type="entry name" value="Metallo-B-lactamas"/>
</dbReference>
<organism evidence="2 3">
    <name type="scientific">Zhongshania aquimaris</name>
    <dbReference type="NCBI Taxonomy" id="2857107"/>
    <lineage>
        <taxon>Bacteria</taxon>
        <taxon>Pseudomonadati</taxon>
        <taxon>Pseudomonadota</taxon>
        <taxon>Gammaproteobacteria</taxon>
        <taxon>Cellvibrionales</taxon>
        <taxon>Spongiibacteraceae</taxon>
        <taxon>Zhongshania</taxon>
    </lineage>
</organism>
<evidence type="ECO:0000259" key="1">
    <source>
        <dbReference type="Pfam" id="PF12706"/>
    </source>
</evidence>
<reference evidence="2" key="1">
    <citation type="submission" date="2021-07" db="EMBL/GenBank/DDBJ databases">
        <title>Zhongshania sp. CAU 1632 isolated from seawater.</title>
        <authorList>
            <person name="Kim W."/>
        </authorList>
    </citation>
    <scope>NUCLEOTIDE SEQUENCE</scope>
    <source>
        <strain evidence="2">CAU 1632</strain>
    </source>
</reference>
<evidence type="ECO:0000313" key="3">
    <source>
        <dbReference type="Proteomes" id="UP001166291"/>
    </source>
</evidence>
<name>A0ABS6VPS3_9GAMM</name>
<accession>A0ABS6VPS3</accession>
<gene>
    <name evidence="2" type="ORF">KXJ70_06030</name>
</gene>
<dbReference type="RefSeq" id="WP_219042525.1">
    <property type="nucleotide sequence ID" value="NZ_JAHWDQ010000001.1"/>
</dbReference>
<dbReference type="PANTHER" id="PTHR15032">
    <property type="entry name" value="N-ACYL-PHOSPHATIDYLETHANOLAMINE-HYDROLYZING PHOSPHOLIPASE D"/>
    <property type="match status" value="1"/>
</dbReference>